<comment type="caution">
    <text evidence="2">The sequence shown here is derived from an EMBL/GenBank/DDBJ whole genome shotgun (WGS) entry which is preliminary data.</text>
</comment>
<protein>
    <recommendedName>
        <fullName evidence="4">Secreted protein</fullName>
    </recommendedName>
</protein>
<gene>
    <name evidence="2" type="ORF">E2562_028650</name>
</gene>
<sequence length="112" mass="11846">MTARAAAEATVLSNIVAWIAVAMVSDDVPSGGGCQIMGFHVQIQPRGLEVPTARKGFGRTTTSLVTVLAAIGEVGSSLMARSSVLLSKARSGRRARWRCQQWGTMLDLGLKC</sequence>
<keyword evidence="1" id="KW-0732">Signal</keyword>
<organism evidence="2 3">
    <name type="scientific">Oryza meyeriana var. granulata</name>
    <dbReference type="NCBI Taxonomy" id="110450"/>
    <lineage>
        <taxon>Eukaryota</taxon>
        <taxon>Viridiplantae</taxon>
        <taxon>Streptophyta</taxon>
        <taxon>Embryophyta</taxon>
        <taxon>Tracheophyta</taxon>
        <taxon>Spermatophyta</taxon>
        <taxon>Magnoliopsida</taxon>
        <taxon>Liliopsida</taxon>
        <taxon>Poales</taxon>
        <taxon>Poaceae</taxon>
        <taxon>BOP clade</taxon>
        <taxon>Oryzoideae</taxon>
        <taxon>Oryzeae</taxon>
        <taxon>Oryzinae</taxon>
        <taxon>Oryza</taxon>
        <taxon>Oryza meyeriana</taxon>
    </lineage>
</organism>
<feature type="signal peptide" evidence="1">
    <location>
        <begin position="1"/>
        <end position="22"/>
    </location>
</feature>
<evidence type="ECO:0008006" key="4">
    <source>
        <dbReference type="Google" id="ProtNLM"/>
    </source>
</evidence>
<dbReference type="EMBL" id="SPHZ02000012">
    <property type="protein sequence ID" value="KAF0889555.1"/>
    <property type="molecule type" value="Genomic_DNA"/>
</dbReference>
<dbReference type="Proteomes" id="UP000479710">
    <property type="component" value="Unassembled WGS sequence"/>
</dbReference>
<evidence type="ECO:0000313" key="3">
    <source>
        <dbReference type="Proteomes" id="UP000479710"/>
    </source>
</evidence>
<accession>A0A6G1BMH4</accession>
<feature type="chain" id="PRO_5026186189" description="Secreted protein" evidence="1">
    <location>
        <begin position="23"/>
        <end position="112"/>
    </location>
</feature>
<name>A0A6G1BMH4_9ORYZ</name>
<dbReference type="AlphaFoldDB" id="A0A6G1BMH4"/>
<evidence type="ECO:0000256" key="1">
    <source>
        <dbReference type="SAM" id="SignalP"/>
    </source>
</evidence>
<proteinExistence type="predicted"/>
<reference evidence="2 3" key="1">
    <citation type="submission" date="2019-11" db="EMBL/GenBank/DDBJ databases">
        <title>Whole genome sequence of Oryza granulata.</title>
        <authorList>
            <person name="Li W."/>
        </authorList>
    </citation>
    <scope>NUCLEOTIDE SEQUENCE [LARGE SCALE GENOMIC DNA]</scope>
    <source>
        <strain evidence="3">cv. Menghai</strain>
        <tissue evidence="2">Leaf</tissue>
    </source>
</reference>
<evidence type="ECO:0000313" key="2">
    <source>
        <dbReference type="EMBL" id="KAF0889555.1"/>
    </source>
</evidence>
<keyword evidence="3" id="KW-1185">Reference proteome</keyword>